<dbReference type="RefSeq" id="WP_259133018.1">
    <property type="nucleotide sequence ID" value="NZ_JANUCS010000001.1"/>
</dbReference>
<gene>
    <name evidence="6" type="ORF">D5R95_03985</name>
</gene>
<dbReference type="HAMAP" id="MF_02224">
    <property type="entry name" value="PPS"/>
    <property type="match status" value="1"/>
</dbReference>
<dbReference type="UniPathway" id="UPA00241"/>
<keyword evidence="3 5" id="KW-0067">ATP-binding</keyword>
<evidence type="ECO:0000256" key="2">
    <source>
        <dbReference type="ARBA" id="ARBA00022741"/>
    </source>
</evidence>
<feature type="binding site" evidence="5">
    <location>
        <begin position="179"/>
        <end position="181"/>
    </location>
    <ligand>
        <name>ATP</name>
        <dbReference type="ChEBI" id="CHEBI:30616"/>
    </ligand>
</feature>
<organism evidence="6 7">
    <name type="scientific">Methanosalsum natronophilum</name>
    <dbReference type="NCBI Taxonomy" id="768733"/>
    <lineage>
        <taxon>Archaea</taxon>
        <taxon>Methanobacteriati</taxon>
        <taxon>Methanobacteriota</taxon>
        <taxon>Stenosarchaea group</taxon>
        <taxon>Methanomicrobia</taxon>
        <taxon>Methanosarcinales</taxon>
        <taxon>Methanosarcinaceae</taxon>
        <taxon>Methanosalsum</taxon>
    </lineage>
</organism>
<accession>A0A3R7VTN4</accession>
<dbReference type="EC" id="6.3.2.36" evidence="5"/>
<dbReference type="Gene3D" id="3.40.50.12640">
    <property type="entry name" value="Phosphopantoate/pantothenate synthetase"/>
    <property type="match status" value="1"/>
</dbReference>
<dbReference type="InterPro" id="IPR038138">
    <property type="entry name" value="PPS/PS_sf"/>
</dbReference>
<dbReference type="GO" id="GO:0005524">
    <property type="term" value="F:ATP binding"/>
    <property type="evidence" value="ECO:0007669"/>
    <property type="project" value="UniProtKB-KW"/>
</dbReference>
<comment type="function">
    <text evidence="5">Catalyzes the condensation of (R)-4-phosphopantoate and beta-alanine to 4'-phosphopantothenate in the CoA biosynthesis pathway.</text>
</comment>
<dbReference type="NCBIfam" id="NF010324">
    <property type="entry name" value="PRK13761.1"/>
    <property type="match status" value="1"/>
</dbReference>
<evidence type="ECO:0000256" key="1">
    <source>
        <dbReference type="ARBA" id="ARBA00022598"/>
    </source>
</evidence>
<dbReference type="PIRSF" id="PIRSF004853">
    <property type="entry name" value="UCP004853"/>
    <property type="match status" value="1"/>
</dbReference>
<comment type="similarity">
    <text evidence="5">Belongs to the archaeal phosphopantothenate synthetase family.</text>
</comment>
<dbReference type="Proteomes" id="UP000284763">
    <property type="component" value="Unassembled WGS sequence"/>
</dbReference>
<evidence type="ECO:0000313" key="6">
    <source>
        <dbReference type="EMBL" id="RQD86268.1"/>
    </source>
</evidence>
<sequence length="259" mass="28449">MADIPQNHPRYESLVTRDLIVDGVKNGITAIHGLTAHGRGEAFDYLIGEKTIEMAVCAQRAAVAMLLLAKKPVISVNGNTAALVPEGIIKLADFTQSEIEVNLFHRTETRVHRIVNHLKSKGAHDVLGQYGDAKIDLSHGRGIVDKNGIFSADVVLVPLEDGDRCQTLVGMDKKVISIDLNPLSRTSNSSTISIIDNVLRAIPNMIEFAKVMKSNNNHSLQDVIDSYNNREALSSAIYEIGENLKSHAIENNIPWNHFK</sequence>
<dbReference type="InterPro" id="IPR002855">
    <property type="entry name" value="PPS/PS"/>
</dbReference>
<evidence type="ECO:0000313" key="7">
    <source>
        <dbReference type="Proteomes" id="UP000284763"/>
    </source>
</evidence>
<evidence type="ECO:0000256" key="5">
    <source>
        <dbReference type="HAMAP-Rule" id="MF_02224"/>
    </source>
</evidence>
<dbReference type="PANTHER" id="PTHR40695:SF1">
    <property type="entry name" value="4-PHOSPHOPANTOATE--BETA-ALANINE LIGASE"/>
    <property type="match status" value="1"/>
</dbReference>
<feature type="binding site" evidence="5">
    <location>
        <begin position="185"/>
        <end position="186"/>
    </location>
    <ligand>
        <name>ATP</name>
        <dbReference type="ChEBI" id="CHEBI:30616"/>
    </ligand>
</feature>
<dbReference type="NCBIfam" id="NF041123">
    <property type="entry name" value="phpantohe_syn_Arch"/>
    <property type="match status" value="1"/>
</dbReference>
<dbReference type="GO" id="GO:0015937">
    <property type="term" value="P:coenzyme A biosynthetic process"/>
    <property type="evidence" value="ECO:0007669"/>
    <property type="project" value="UniProtKB-UniRule"/>
</dbReference>
<proteinExistence type="inferred from homology"/>
<comment type="subunit">
    <text evidence="5">Homodimer.</text>
</comment>
<dbReference type="PANTHER" id="PTHR40695">
    <property type="entry name" value="4-PHOSPHOPANTOATE--BETA-ALANINE LIGASE"/>
    <property type="match status" value="1"/>
</dbReference>
<name>A0A3R7VTN4_9EURY</name>
<dbReference type="AlphaFoldDB" id="A0A3R7VTN4"/>
<evidence type="ECO:0000256" key="3">
    <source>
        <dbReference type="ARBA" id="ARBA00022840"/>
    </source>
</evidence>
<keyword evidence="4 5" id="KW-0173">Coenzyme A biosynthesis</keyword>
<comment type="caution">
    <text evidence="6">The sequence shown here is derived from an EMBL/GenBank/DDBJ whole genome shotgun (WGS) entry which is preliminary data.</text>
</comment>
<protein>
    <recommendedName>
        <fullName evidence="5">4-phosphopantoate--beta-alanine ligase</fullName>
        <ecNumber evidence="5">6.3.2.36</ecNumber>
    </recommendedName>
    <alternativeName>
        <fullName evidence="5">Phosphopantothenate synthetase</fullName>
        <shortName evidence="5">PPS</shortName>
    </alternativeName>
</protein>
<feature type="binding site" evidence="5">
    <location>
        <begin position="197"/>
        <end position="198"/>
    </location>
    <ligand>
        <name>ATP</name>
        <dbReference type="ChEBI" id="CHEBI:30616"/>
    </ligand>
</feature>
<comment type="pathway">
    <text evidence="5">Cofactor biosynthesis; coenzyme A biosynthesis.</text>
</comment>
<dbReference type="EMBL" id="QZAB01000264">
    <property type="protein sequence ID" value="RQD86268.1"/>
    <property type="molecule type" value="Genomic_DNA"/>
</dbReference>
<feature type="binding site" evidence="5">
    <location>
        <position position="17"/>
    </location>
    <ligand>
        <name>ATP</name>
        <dbReference type="ChEBI" id="CHEBI:30616"/>
    </ligand>
</feature>
<reference evidence="6 7" key="1">
    <citation type="submission" date="2018-08" db="EMBL/GenBank/DDBJ databases">
        <title>The metabolism and importance of syntrophic acetate oxidation coupled to methane or sulfide production in haloalkaline environments.</title>
        <authorList>
            <person name="Timmers P.H.A."/>
            <person name="Vavourakis C.D."/>
            <person name="Sorokin D.Y."/>
            <person name="Sinninghe Damste J.S."/>
            <person name="Muyzer G."/>
            <person name="Stams A.J.M."/>
            <person name="Plugge C.M."/>
        </authorList>
    </citation>
    <scope>NUCLEOTIDE SEQUENCE [LARGE SCALE GENOMIC DNA]</scope>
    <source>
        <strain evidence="6">MSAO_Arc3</strain>
    </source>
</reference>
<comment type="catalytic activity">
    <reaction evidence="5">
        <text>(R)-4-phosphopantoate + beta-alanine + ATP = (R)-4'-phosphopantothenate + AMP + diphosphate + H(+)</text>
        <dbReference type="Rhea" id="RHEA:27930"/>
        <dbReference type="ChEBI" id="CHEBI:10986"/>
        <dbReference type="ChEBI" id="CHEBI:15378"/>
        <dbReference type="ChEBI" id="CHEBI:30616"/>
        <dbReference type="ChEBI" id="CHEBI:33019"/>
        <dbReference type="ChEBI" id="CHEBI:57966"/>
        <dbReference type="ChEBI" id="CHEBI:61294"/>
        <dbReference type="ChEBI" id="CHEBI:456215"/>
        <dbReference type="EC" id="6.3.2.36"/>
    </reaction>
</comment>
<keyword evidence="1 5" id="KW-0436">Ligase</keyword>
<dbReference type="Pfam" id="PF02006">
    <property type="entry name" value="PPS_PS"/>
    <property type="match status" value="1"/>
</dbReference>
<feature type="binding site" evidence="5">
    <location>
        <position position="39"/>
    </location>
    <ligand>
        <name>ATP</name>
        <dbReference type="ChEBI" id="CHEBI:30616"/>
    </ligand>
</feature>
<dbReference type="GO" id="GO:0016881">
    <property type="term" value="F:acid-amino acid ligase activity"/>
    <property type="evidence" value="ECO:0007669"/>
    <property type="project" value="UniProtKB-UniRule"/>
</dbReference>
<evidence type="ECO:0000256" key="4">
    <source>
        <dbReference type="ARBA" id="ARBA00022993"/>
    </source>
</evidence>
<keyword evidence="2 5" id="KW-0547">Nucleotide-binding</keyword>